<dbReference type="AlphaFoldDB" id="A0A1L0AS19"/>
<evidence type="ECO:0000313" key="1">
    <source>
        <dbReference type="EMBL" id="SGY83930.1"/>
    </source>
</evidence>
<sequence>MTALKLTQAKIVLQQSQYTAAWALMEFKLNELHYLTDSIAEFNTLGSNIGGNLAAGSIYYDQYKFNLTWQVSVITTKTTLSLLKEVVVKVNWIDKANTPYTISSMTILNKGMIVR</sequence>
<evidence type="ECO:0000313" key="4">
    <source>
        <dbReference type="Proteomes" id="UP000183794"/>
    </source>
</evidence>
<accession>A0A1L0AS19</accession>
<evidence type="ECO:0000313" key="3">
    <source>
        <dbReference type="Proteomes" id="UP000182660"/>
    </source>
</evidence>
<dbReference type="Proteomes" id="UP000182660">
    <property type="component" value="Unassembled WGS sequence"/>
</dbReference>
<organism evidence="2 4">
    <name type="scientific">Moritella viscosa</name>
    <dbReference type="NCBI Taxonomy" id="80854"/>
    <lineage>
        <taxon>Bacteria</taxon>
        <taxon>Pseudomonadati</taxon>
        <taxon>Pseudomonadota</taxon>
        <taxon>Gammaproteobacteria</taxon>
        <taxon>Alteromonadales</taxon>
        <taxon>Moritellaceae</taxon>
        <taxon>Moritella</taxon>
    </lineage>
</organism>
<keyword evidence="3" id="KW-1185">Reference proteome</keyword>
<dbReference type="EMBL" id="FPLJ01000017">
    <property type="protein sequence ID" value="SGY83930.1"/>
    <property type="molecule type" value="Genomic_DNA"/>
</dbReference>
<reference evidence="1 3" key="1">
    <citation type="submission" date="2016-11" db="EMBL/GenBank/DDBJ databases">
        <authorList>
            <person name="Klemetsen T."/>
        </authorList>
    </citation>
    <scope>NUCLEOTIDE SEQUENCE [LARGE SCALE GENOMIC DNA]</scope>
    <source>
        <strain evidence="1">MT 2528</strain>
    </source>
</reference>
<evidence type="ECO:0000313" key="2">
    <source>
        <dbReference type="EMBL" id="SGY85468.1"/>
    </source>
</evidence>
<dbReference type="EMBL" id="FPLD01000014">
    <property type="protein sequence ID" value="SGY85468.1"/>
    <property type="molecule type" value="Genomic_DNA"/>
</dbReference>
<dbReference type="Proteomes" id="UP000183794">
    <property type="component" value="Unassembled WGS sequence"/>
</dbReference>
<name>A0A1L0AS19_9GAMM</name>
<reference evidence="2 4" key="2">
    <citation type="submission" date="2016-11" db="EMBL/GenBank/DDBJ databases">
        <authorList>
            <person name="Jaros S."/>
            <person name="Januszkiewicz K."/>
            <person name="Wedrychowicz H."/>
        </authorList>
    </citation>
    <scope>NUCLEOTIDE SEQUENCE [LARGE SCALE GENOMIC DNA]</scope>
    <source>
        <strain evidence="2">NVI 5450</strain>
    </source>
</reference>
<gene>
    <name evidence="1" type="ORF">MT2528_0531</name>
    <name evidence="2" type="ORF">NVI5450_0522</name>
</gene>
<proteinExistence type="predicted"/>
<protein>
    <submittedName>
        <fullName evidence="2">Uncharacterized protein</fullName>
    </submittedName>
</protein>